<dbReference type="Proteomes" id="UP000568380">
    <property type="component" value="Unassembled WGS sequence"/>
</dbReference>
<gene>
    <name evidence="1" type="ORF">HNR40_006839</name>
</gene>
<name>A0A7W8A871_9ACTN</name>
<protein>
    <submittedName>
        <fullName evidence="1">Uncharacterized protein</fullName>
    </submittedName>
</protein>
<keyword evidence="2" id="KW-1185">Reference proteome</keyword>
<organism evidence="1 2">
    <name type="scientific">Nonomuraea endophytica</name>
    <dbReference type="NCBI Taxonomy" id="714136"/>
    <lineage>
        <taxon>Bacteria</taxon>
        <taxon>Bacillati</taxon>
        <taxon>Actinomycetota</taxon>
        <taxon>Actinomycetes</taxon>
        <taxon>Streptosporangiales</taxon>
        <taxon>Streptosporangiaceae</taxon>
        <taxon>Nonomuraea</taxon>
    </lineage>
</organism>
<comment type="caution">
    <text evidence="1">The sequence shown here is derived from an EMBL/GenBank/DDBJ whole genome shotgun (WGS) entry which is preliminary data.</text>
</comment>
<evidence type="ECO:0000313" key="2">
    <source>
        <dbReference type="Proteomes" id="UP000568380"/>
    </source>
</evidence>
<proteinExistence type="predicted"/>
<accession>A0A7W8A871</accession>
<sequence length="131" mass="14829">MTTPTRTDWRGNPYTTGTTVLYARRISTSCEIAEGVVIDIYDAVRDARTNRWARADPDNPNHQTITGRDRETRVIVQPTGRESKNWRLNTRQARNENWIGVYDEHGSPIFEPVEHGPVALTALANITVITP</sequence>
<dbReference type="EMBL" id="JACHIN010000010">
    <property type="protein sequence ID" value="MBB5081344.1"/>
    <property type="molecule type" value="Genomic_DNA"/>
</dbReference>
<evidence type="ECO:0000313" key="1">
    <source>
        <dbReference type="EMBL" id="MBB5081344.1"/>
    </source>
</evidence>
<reference evidence="1 2" key="1">
    <citation type="submission" date="2020-08" db="EMBL/GenBank/DDBJ databases">
        <title>Genomic Encyclopedia of Type Strains, Phase IV (KMG-IV): sequencing the most valuable type-strain genomes for metagenomic binning, comparative biology and taxonomic classification.</title>
        <authorList>
            <person name="Goeker M."/>
        </authorList>
    </citation>
    <scope>NUCLEOTIDE SEQUENCE [LARGE SCALE GENOMIC DNA]</scope>
    <source>
        <strain evidence="1 2">DSM 45385</strain>
    </source>
</reference>
<dbReference type="AlphaFoldDB" id="A0A7W8A871"/>
<dbReference type="RefSeq" id="WP_184968622.1">
    <property type="nucleotide sequence ID" value="NZ_JACHIN010000010.1"/>
</dbReference>